<evidence type="ECO:0000256" key="1">
    <source>
        <dbReference type="SAM" id="MobiDB-lite"/>
    </source>
</evidence>
<name>A0A9D1MTH9_9FIRM</name>
<protein>
    <submittedName>
        <fullName evidence="4">Flavodoxin</fullName>
    </submittedName>
</protein>
<dbReference type="PANTHER" id="PTHR39201">
    <property type="entry name" value="EXPORTED PROTEIN-RELATED"/>
    <property type="match status" value="1"/>
</dbReference>
<evidence type="ECO:0000313" key="5">
    <source>
        <dbReference type="Proteomes" id="UP000824125"/>
    </source>
</evidence>
<sequence>MKKIAAFLTVCLLLFSLSACAGTAQESEGDTQPQTNASAPSDTAQAQSDTSGSSDAIVVYFSWSGNTQAVAQEIQRQTGADIFEITPQTPYTDDYDTLVDLAQQEQREDARPAISGSVDLSGYDTVYLGYPNWWGDMPMILYTFLDTYDLSGKTVAPFVTSGGSGFSNTLDTIAQLEPNASVTDGLALGSSQADDCSSDVADWLSEIGLAS</sequence>
<organism evidence="4 5">
    <name type="scientific">Candidatus Scybalenecus merdavium</name>
    <dbReference type="NCBI Taxonomy" id="2840939"/>
    <lineage>
        <taxon>Bacteria</taxon>
        <taxon>Bacillati</taxon>
        <taxon>Bacillota</taxon>
        <taxon>Clostridia</taxon>
        <taxon>Eubacteriales</taxon>
        <taxon>Oscillospiraceae</taxon>
        <taxon>Oscillospiraceae incertae sedis</taxon>
        <taxon>Candidatus Scybalenecus</taxon>
    </lineage>
</organism>
<dbReference type="PROSITE" id="PS51257">
    <property type="entry name" value="PROKAR_LIPOPROTEIN"/>
    <property type="match status" value="1"/>
</dbReference>
<dbReference type="PROSITE" id="PS00201">
    <property type="entry name" value="FLAVODOXIN"/>
    <property type="match status" value="1"/>
</dbReference>
<feature type="signal peptide" evidence="2">
    <location>
        <begin position="1"/>
        <end position="21"/>
    </location>
</feature>
<dbReference type="InterPro" id="IPR029039">
    <property type="entry name" value="Flavoprotein-like_sf"/>
</dbReference>
<dbReference type="PANTHER" id="PTHR39201:SF1">
    <property type="entry name" value="FLAVODOXIN-LIKE DOMAIN-CONTAINING PROTEIN"/>
    <property type="match status" value="1"/>
</dbReference>
<dbReference type="Pfam" id="PF12682">
    <property type="entry name" value="Flavodoxin_4"/>
    <property type="match status" value="1"/>
</dbReference>
<feature type="domain" description="Flavodoxin-like" evidence="3">
    <location>
        <begin position="56"/>
        <end position="208"/>
    </location>
</feature>
<dbReference type="Gene3D" id="3.40.50.360">
    <property type="match status" value="1"/>
</dbReference>
<evidence type="ECO:0000313" key="4">
    <source>
        <dbReference type="EMBL" id="HIU68399.1"/>
    </source>
</evidence>
<dbReference type="SUPFAM" id="SSF52218">
    <property type="entry name" value="Flavoproteins"/>
    <property type="match status" value="1"/>
</dbReference>
<feature type="chain" id="PRO_5038736219" evidence="2">
    <location>
        <begin position="22"/>
        <end position="211"/>
    </location>
</feature>
<evidence type="ECO:0000259" key="3">
    <source>
        <dbReference type="PROSITE" id="PS50902"/>
    </source>
</evidence>
<dbReference type="InterPro" id="IPR001226">
    <property type="entry name" value="Flavodoxin_CS"/>
</dbReference>
<dbReference type="InterPro" id="IPR008254">
    <property type="entry name" value="Flavodoxin/NO_synth"/>
</dbReference>
<proteinExistence type="predicted"/>
<keyword evidence="2" id="KW-0732">Signal</keyword>
<dbReference type="GO" id="GO:0010181">
    <property type="term" value="F:FMN binding"/>
    <property type="evidence" value="ECO:0007669"/>
    <property type="project" value="InterPro"/>
</dbReference>
<accession>A0A9D1MTH9</accession>
<dbReference type="GO" id="GO:0009055">
    <property type="term" value="F:electron transfer activity"/>
    <property type="evidence" value="ECO:0007669"/>
    <property type="project" value="InterPro"/>
</dbReference>
<dbReference type="AlphaFoldDB" id="A0A9D1MTH9"/>
<dbReference type="PROSITE" id="PS50902">
    <property type="entry name" value="FLAVODOXIN_LIKE"/>
    <property type="match status" value="1"/>
</dbReference>
<reference evidence="4" key="2">
    <citation type="journal article" date="2021" name="PeerJ">
        <title>Extensive microbial diversity within the chicken gut microbiome revealed by metagenomics and culture.</title>
        <authorList>
            <person name="Gilroy R."/>
            <person name="Ravi A."/>
            <person name="Getino M."/>
            <person name="Pursley I."/>
            <person name="Horton D.L."/>
            <person name="Alikhan N.F."/>
            <person name="Baker D."/>
            <person name="Gharbi K."/>
            <person name="Hall N."/>
            <person name="Watson M."/>
            <person name="Adriaenssens E.M."/>
            <person name="Foster-Nyarko E."/>
            <person name="Jarju S."/>
            <person name="Secka A."/>
            <person name="Antonio M."/>
            <person name="Oren A."/>
            <person name="Chaudhuri R.R."/>
            <person name="La Ragione R."/>
            <person name="Hildebrand F."/>
            <person name="Pallen M.J."/>
        </authorList>
    </citation>
    <scope>NUCLEOTIDE SEQUENCE</scope>
    <source>
        <strain evidence="4">CHK176-6737</strain>
    </source>
</reference>
<dbReference type="Proteomes" id="UP000824125">
    <property type="component" value="Unassembled WGS sequence"/>
</dbReference>
<comment type="caution">
    <text evidence="4">The sequence shown here is derived from an EMBL/GenBank/DDBJ whole genome shotgun (WGS) entry which is preliminary data.</text>
</comment>
<evidence type="ECO:0000256" key="2">
    <source>
        <dbReference type="SAM" id="SignalP"/>
    </source>
</evidence>
<dbReference type="EMBL" id="DVNM01000002">
    <property type="protein sequence ID" value="HIU68399.1"/>
    <property type="molecule type" value="Genomic_DNA"/>
</dbReference>
<reference evidence="4" key="1">
    <citation type="submission" date="2020-10" db="EMBL/GenBank/DDBJ databases">
        <authorList>
            <person name="Gilroy R."/>
        </authorList>
    </citation>
    <scope>NUCLEOTIDE SEQUENCE</scope>
    <source>
        <strain evidence="4">CHK176-6737</strain>
    </source>
</reference>
<dbReference type="GO" id="GO:0016651">
    <property type="term" value="F:oxidoreductase activity, acting on NAD(P)H"/>
    <property type="evidence" value="ECO:0007669"/>
    <property type="project" value="UniProtKB-ARBA"/>
</dbReference>
<gene>
    <name evidence="4" type="ORF">IAD23_00395</name>
</gene>
<feature type="region of interest" description="Disordered" evidence="1">
    <location>
        <begin position="26"/>
        <end position="50"/>
    </location>
</feature>